<dbReference type="PANTHER" id="PTHR46115">
    <property type="entry name" value="THIOREDOXIN-LIKE PROTEIN 1"/>
    <property type="match status" value="1"/>
</dbReference>
<dbReference type="CDD" id="cd02947">
    <property type="entry name" value="TRX_family"/>
    <property type="match status" value="1"/>
</dbReference>
<protein>
    <submittedName>
        <fullName evidence="4">Thioredoxin-like protein</fullName>
    </submittedName>
</protein>
<dbReference type="Pfam" id="PF00085">
    <property type="entry name" value="Thioredoxin"/>
    <property type="match status" value="1"/>
</dbReference>
<dbReference type="InterPro" id="IPR036249">
    <property type="entry name" value="Thioredoxin-like_sf"/>
</dbReference>
<sequence length="128" mass="13759">MADSVQHISSSNDFSSLLSSTMYVIADFYADWCGPCRAIAPAYAQLAKTHSIPNYLAFAKVNVDTVQAVAQEYKVTAMPTFLFFKDGKQVAVNGAAMIQGADVRNLTNAAEKMGRLAKEKATLGTGSR</sequence>
<dbReference type="AlphaFoldDB" id="A0AAN6MY94"/>
<gene>
    <name evidence="4" type="ORF">QBC46DRAFT_88535</name>
</gene>
<dbReference type="Gene3D" id="3.40.30.10">
    <property type="entry name" value="Glutaredoxin"/>
    <property type="match status" value="1"/>
</dbReference>
<dbReference type="PROSITE" id="PS00194">
    <property type="entry name" value="THIOREDOXIN_1"/>
    <property type="match status" value="1"/>
</dbReference>
<comment type="similarity">
    <text evidence="1">Belongs to the thioredoxin family.</text>
</comment>
<dbReference type="PRINTS" id="PR00421">
    <property type="entry name" value="THIOREDOXIN"/>
</dbReference>
<feature type="domain" description="Thioredoxin" evidence="3">
    <location>
        <begin position="1"/>
        <end position="112"/>
    </location>
</feature>
<name>A0AAN6MY94_9PEZI</name>
<comment type="caution">
    <text evidence="4">The sequence shown here is derived from an EMBL/GenBank/DDBJ whole genome shotgun (WGS) entry which is preliminary data.</text>
</comment>
<dbReference type="SUPFAM" id="SSF52833">
    <property type="entry name" value="Thioredoxin-like"/>
    <property type="match status" value="1"/>
</dbReference>
<evidence type="ECO:0000256" key="1">
    <source>
        <dbReference type="ARBA" id="ARBA00008987"/>
    </source>
</evidence>
<organism evidence="4 5">
    <name type="scientific">Diplogelasinospora grovesii</name>
    <dbReference type="NCBI Taxonomy" id="303347"/>
    <lineage>
        <taxon>Eukaryota</taxon>
        <taxon>Fungi</taxon>
        <taxon>Dikarya</taxon>
        <taxon>Ascomycota</taxon>
        <taxon>Pezizomycotina</taxon>
        <taxon>Sordariomycetes</taxon>
        <taxon>Sordariomycetidae</taxon>
        <taxon>Sordariales</taxon>
        <taxon>Diplogelasinosporaceae</taxon>
        <taxon>Diplogelasinospora</taxon>
    </lineage>
</organism>
<dbReference type="PROSITE" id="PS51352">
    <property type="entry name" value="THIOREDOXIN_2"/>
    <property type="match status" value="1"/>
</dbReference>
<evidence type="ECO:0000313" key="5">
    <source>
        <dbReference type="Proteomes" id="UP001303473"/>
    </source>
</evidence>
<evidence type="ECO:0000259" key="3">
    <source>
        <dbReference type="PROSITE" id="PS51352"/>
    </source>
</evidence>
<keyword evidence="5" id="KW-1185">Reference proteome</keyword>
<dbReference type="InterPro" id="IPR017937">
    <property type="entry name" value="Thioredoxin_CS"/>
</dbReference>
<evidence type="ECO:0000256" key="2">
    <source>
        <dbReference type="ARBA" id="ARBA00023157"/>
    </source>
</evidence>
<evidence type="ECO:0000313" key="4">
    <source>
        <dbReference type="EMBL" id="KAK3934092.1"/>
    </source>
</evidence>
<proteinExistence type="inferred from homology"/>
<reference evidence="5" key="1">
    <citation type="journal article" date="2023" name="Mol. Phylogenet. Evol.">
        <title>Genome-scale phylogeny and comparative genomics of the fungal order Sordariales.</title>
        <authorList>
            <person name="Hensen N."/>
            <person name="Bonometti L."/>
            <person name="Westerberg I."/>
            <person name="Brannstrom I.O."/>
            <person name="Guillou S."/>
            <person name="Cros-Aarteil S."/>
            <person name="Calhoun S."/>
            <person name="Haridas S."/>
            <person name="Kuo A."/>
            <person name="Mondo S."/>
            <person name="Pangilinan J."/>
            <person name="Riley R."/>
            <person name="LaButti K."/>
            <person name="Andreopoulos B."/>
            <person name="Lipzen A."/>
            <person name="Chen C."/>
            <person name="Yan M."/>
            <person name="Daum C."/>
            <person name="Ng V."/>
            <person name="Clum A."/>
            <person name="Steindorff A."/>
            <person name="Ohm R.A."/>
            <person name="Martin F."/>
            <person name="Silar P."/>
            <person name="Natvig D.O."/>
            <person name="Lalanne C."/>
            <person name="Gautier V."/>
            <person name="Ament-Velasquez S.L."/>
            <person name="Kruys A."/>
            <person name="Hutchinson M.I."/>
            <person name="Powell A.J."/>
            <person name="Barry K."/>
            <person name="Miller A.N."/>
            <person name="Grigoriev I.V."/>
            <person name="Debuchy R."/>
            <person name="Gladieux P."/>
            <person name="Hiltunen Thoren M."/>
            <person name="Johannesson H."/>
        </authorList>
    </citation>
    <scope>NUCLEOTIDE SEQUENCE [LARGE SCALE GENOMIC DNA]</scope>
    <source>
        <strain evidence="5">CBS 340.73</strain>
    </source>
</reference>
<accession>A0AAN6MY94</accession>
<dbReference type="Proteomes" id="UP001303473">
    <property type="component" value="Unassembled WGS sequence"/>
</dbReference>
<keyword evidence="2" id="KW-1015">Disulfide bond</keyword>
<dbReference type="EMBL" id="MU854029">
    <property type="protein sequence ID" value="KAK3934092.1"/>
    <property type="molecule type" value="Genomic_DNA"/>
</dbReference>
<dbReference type="InterPro" id="IPR013766">
    <property type="entry name" value="Thioredoxin_domain"/>
</dbReference>